<comment type="caution">
    <text evidence="2">The sequence shown here is derived from an EMBL/GenBank/DDBJ whole genome shotgun (WGS) entry which is preliminary data.</text>
</comment>
<dbReference type="EMBL" id="JAHRIM010054107">
    <property type="protein sequence ID" value="MEQ2269970.1"/>
    <property type="molecule type" value="Genomic_DNA"/>
</dbReference>
<sequence>MCTVCSHVTSYVSHCVIVSATRSKRDGDIEKMEEISNIEAAVELVEGGEEQLIPKESGFSKDDVEQNTAATRFGSGSGGSLRLWVQLVVVWLVLPFIYRYRGELLNIS</sequence>
<proteinExistence type="predicted"/>
<protein>
    <submittedName>
        <fullName evidence="2">Uncharacterized protein</fullName>
    </submittedName>
</protein>
<evidence type="ECO:0000256" key="1">
    <source>
        <dbReference type="SAM" id="Phobius"/>
    </source>
</evidence>
<gene>
    <name evidence="2" type="ORF">XENORESO_013034</name>
</gene>
<dbReference type="Proteomes" id="UP001444071">
    <property type="component" value="Unassembled WGS sequence"/>
</dbReference>
<keyword evidence="1" id="KW-0472">Membrane</keyword>
<keyword evidence="1" id="KW-0812">Transmembrane</keyword>
<evidence type="ECO:0000313" key="2">
    <source>
        <dbReference type="EMBL" id="MEQ2269970.1"/>
    </source>
</evidence>
<organism evidence="2 3">
    <name type="scientific">Xenotaenia resolanae</name>
    <dbReference type="NCBI Taxonomy" id="208358"/>
    <lineage>
        <taxon>Eukaryota</taxon>
        <taxon>Metazoa</taxon>
        <taxon>Chordata</taxon>
        <taxon>Craniata</taxon>
        <taxon>Vertebrata</taxon>
        <taxon>Euteleostomi</taxon>
        <taxon>Actinopterygii</taxon>
        <taxon>Neopterygii</taxon>
        <taxon>Teleostei</taxon>
        <taxon>Neoteleostei</taxon>
        <taxon>Acanthomorphata</taxon>
        <taxon>Ovalentaria</taxon>
        <taxon>Atherinomorphae</taxon>
        <taxon>Cyprinodontiformes</taxon>
        <taxon>Goodeidae</taxon>
        <taxon>Xenotaenia</taxon>
    </lineage>
</organism>
<keyword evidence="3" id="KW-1185">Reference proteome</keyword>
<accession>A0ABV0WKD6</accession>
<feature type="transmembrane region" description="Helical" evidence="1">
    <location>
        <begin position="81"/>
        <end position="98"/>
    </location>
</feature>
<keyword evidence="1" id="KW-1133">Transmembrane helix</keyword>
<reference evidence="2 3" key="1">
    <citation type="submission" date="2021-06" db="EMBL/GenBank/DDBJ databases">
        <authorList>
            <person name="Palmer J.M."/>
        </authorList>
    </citation>
    <scope>NUCLEOTIDE SEQUENCE [LARGE SCALE GENOMIC DNA]</scope>
    <source>
        <strain evidence="2 3">XR_2019</strain>
        <tissue evidence="2">Muscle</tissue>
    </source>
</reference>
<name>A0ABV0WKD6_9TELE</name>
<evidence type="ECO:0000313" key="3">
    <source>
        <dbReference type="Proteomes" id="UP001444071"/>
    </source>
</evidence>